<dbReference type="SMART" id="SM00363">
    <property type="entry name" value="S4"/>
    <property type="match status" value="1"/>
</dbReference>
<dbReference type="GO" id="GO:0003723">
    <property type="term" value="F:RNA binding"/>
    <property type="evidence" value="ECO:0007669"/>
    <property type="project" value="UniProtKB-KW"/>
</dbReference>
<comment type="caution">
    <text evidence="9">The sequence shown here is derived from an EMBL/GenBank/DDBJ whole genome shotgun (WGS) entry which is preliminary data.</text>
</comment>
<evidence type="ECO:0000256" key="5">
    <source>
        <dbReference type="ARBA" id="ARBA00037590"/>
    </source>
</evidence>
<dbReference type="SUPFAM" id="SSF55120">
    <property type="entry name" value="Pseudouridine synthase"/>
    <property type="match status" value="1"/>
</dbReference>
<evidence type="ECO:0000256" key="7">
    <source>
        <dbReference type="RuleBase" id="RU003887"/>
    </source>
</evidence>
<dbReference type="PANTHER" id="PTHR47683">
    <property type="entry name" value="PSEUDOURIDINE SYNTHASE FAMILY PROTEIN-RELATED"/>
    <property type="match status" value="1"/>
</dbReference>
<dbReference type="GO" id="GO:0160136">
    <property type="term" value="F:16S rRNA pseudouridine(516) synthase activity"/>
    <property type="evidence" value="ECO:0007669"/>
    <property type="project" value="UniProtKB-EC"/>
</dbReference>
<accession>A0A426QIA4</accession>
<keyword evidence="10" id="KW-1185">Reference proteome</keyword>
<dbReference type="FunFam" id="3.30.70.1560:FF:000001">
    <property type="entry name" value="Pseudouridine synthase"/>
    <property type="match status" value="1"/>
</dbReference>
<dbReference type="PROSITE" id="PS01149">
    <property type="entry name" value="PSI_RSU"/>
    <property type="match status" value="1"/>
</dbReference>
<dbReference type="InterPro" id="IPR006145">
    <property type="entry name" value="PsdUridine_synth_RsuA/RluA"/>
</dbReference>
<protein>
    <recommendedName>
        <fullName evidence="7">Pseudouridine synthase</fullName>
        <ecNumber evidence="7">5.4.99.-</ecNumber>
    </recommendedName>
</protein>
<evidence type="ECO:0000256" key="2">
    <source>
        <dbReference type="ARBA" id="ARBA00022884"/>
    </source>
</evidence>
<dbReference type="InterPro" id="IPR036986">
    <property type="entry name" value="S4_RNA-bd_sf"/>
</dbReference>
<dbReference type="CDD" id="cd00165">
    <property type="entry name" value="S4"/>
    <property type="match status" value="1"/>
</dbReference>
<dbReference type="OrthoDB" id="9807213at2"/>
<keyword evidence="3 7" id="KW-0413">Isomerase</keyword>
<keyword evidence="2 6" id="KW-0694">RNA-binding</keyword>
<dbReference type="InterPro" id="IPR018496">
    <property type="entry name" value="PsdUridine_synth_RsuA/RluB_CS"/>
</dbReference>
<dbReference type="InterPro" id="IPR002942">
    <property type="entry name" value="S4_RNA-bd"/>
</dbReference>
<comment type="similarity">
    <text evidence="1 7">Belongs to the pseudouridine synthase RsuA family.</text>
</comment>
<dbReference type="InterPro" id="IPR050343">
    <property type="entry name" value="RsuA_PseudoU_synthase"/>
</dbReference>
<evidence type="ECO:0000256" key="3">
    <source>
        <dbReference type="ARBA" id="ARBA00023235"/>
    </source>
</evidence>
<dbReference type="Gene3D" id="3.30.70.580">
    <property type="entry name" value="Pseudouridine synthase I, catalytic domain, N-terminal subdomain"/>
    <property type="match status" value="1"/>
</dbReference>
<evidence type="ECO:0000259" key="8">
    <source>
        <dbReference type="SMART" id="SM00363"/>
    </source>
</evidence>
<dbReference type="InterPro" id="IPR000748">
    <property type="entry name" value="PsdUridine_synth_RsuA/RluB/E/F"/>
</dbReference>
<dbReference type="Gene3D" id="3.30.70.1560">
    <property type="entry name" value="Alpha-L RNA-binding motif"/>
    <property type="match status" value="1"/>
</dbReference>
<dbReference type="GO" id="GO:0005829">
    <property type="term" value="C:cytosol"/>
    <property type="evidence" value="ECO:0007669"/>
    <property type="project" value="UniProtKB-ARBA"/>
</dbReference>
<dbReference type="InterPro" id="IPR020094">
    <property type="entry name" value="TruA/RsuA/RluB/E/F_N"/>
</dbReference>
<dbReference type="Gene3D" id="3.10.290.10">
    <property type="entry name" value="RNA-binding S4 domain"/>
    <property type="match status" value="1"/>
</dbReference>
<dbReference type="GO" id="GO:0000455">
    <property type="term" value="P:enzyme-directed rRNA pseudouridine synthesis"/>
    <property type="evidence" value="ECO:0007669"/>
    <property type="project" value="UniProtKB-ARBA"/>
</dbReference>
<dbReference type="EMBL" id="QZMU01000001">
    <property type="protein sequence ID" value="RRQ21494.1"/>
    <property type="molecule type" value="Genomic_DNA"/>
</dbReference>
<dbReference type="AlphaFoldDB" id="A0A426QIA4"/>
<comment type="function">
    <text evidence="5">Responsible for synthesis of pseudouridine from uracil-516 in 16S ribosomal RNA.</text>
</comment>
<evidence type="ECO:0000256" key="4">
    <source>
        <dbReference type="ARBA" id="ARBA00036749"/>
    </source>
</evidence>
<dbReference type="Pfam" id="PF01479">
    <property type="entry name" value="S4"/>
    <property type="match status" value="1"/>
</dbReference>
<gene>
    <name evidence="9" type="ORF">D6C00_05770</name>
</gene>
<dbReference type="PANTHER" id="PTHR47683:SF4">
    <property type="entry name" value="PSEUDOURIDINE SYNTHASE"/>
    <property type="match status" value="1"/>
</dbReference>
<dbReference type="SUPFAM" id="SSF55174">
    <property type="entry name" value="Alpha-L RNA-binding motif"/>
    <property type="match status" value="1"/>
</dbReference>
<evidence type="ECO:0000313" key="9">
    <source>
        <dbReference type="EMBL" id="RRQ21494.1"/>
    </source>
</evidence>
<name>A0A426QIA4_9GAMM</name>
<reference evidence="9 10" key="1">
    <citation type="journal article" date="2010" name="Int. J. Syst. Evol. Microbiol.">
        <title>Thiohalobacter thiocyanaticus gen. nov., sp. nov., a moderately halophilic, sulfur-oxidizing gammaproteobacterium from hypersaline lakes, that utilizes thiocyanate.</title>
        <authorList>
            <person name="Sorokin D.Y."/>
            <person name="Kovaleva O.L."/>
            <person name="Tourova T.P."/>
            <person name="Muyzer G."/>
        </authorList>
    </citation>
    <scope>NUCLEOTIDE SEQUENCE [LARGE SCALE GENOMIC DNA]</scope>
    <source>
        <strain evidence="9 10">Hrh1</strain>
    </source>
</reference>
<sequence>MRLDRFLSQNTALTRSRARQAIRRGRVTVAGARVSDPSAPLADTAEVRLDGEPLNATGPRYFMLHKPVGWVSVTRHDRHPTVLDLLGVEPRAGLHAAGRLDLSASGLVLITDDGDWSHRLTSPRRRCPKRYRVSLAGPLTDVQAAALREGVVLRGEITPTRSAGLEILDSTTILLTLTEGRYHQVKRMCAAVGNRVVALHREAIGPLELDPGLAPGQWRVLTAEEIRQAVVD</sequence>
<dbReference type="RefSeq" id="WP_125180839.1">
    <property type="nucleotide sequence ID" value="NZ_QZMU01000001.1"/>
</dbReference>
<dbReference type="InterPro" id="IPR020103">
    <property type="entry name" value="PsdUridine_synth_cat_dom_sf"/>
</dbReference>
<evidence type="ECO:0000313" key="10">
    <source>
        <dbReference type="Proteomes" id="UP000287798"/>
    </source>
</evidence>
<dbReference type="Pfam" id="PF00849">
    <property type="entry name" value="PseudoU_synth_2"/>
    <property type="match status" value="1"/>
</dbReference>
<dbReference type="EC" id="5.4.99.-" evidence="7"/>
<evidence type="ECO:0000256" key="6">
    <source>
        <dbReference type="PROSITE-ProRule" id="PRU00182"/>
    </source>
</evidence>
<dbReference type="CDD" id="cd02553">
    <property type="entry name" value="PseudoU_synth_RsuA"/>
    <property type="match status" value="1"/>
</dbReference>
<comment type="catalytic activity">
    <reaction evidence="4">
        <text>uridine(516) in 16S rRNA = pseudouridine(516) in 16S rRNA</text>
        <dbReference type="Rhea" id="RHEA:38867"/>
        <dbReference type="Rhea" id="RHEA-COMP:10089"/>
        <dbReference type="Rhea" id="RHEA-COMP:10090"/>
        <dbReference type="ChEBI" id="CHEBI:65314"/>
        <dbReference type="ChEBI" id="CHEBI:65315"/>
        <dbReference type="EC" id="5.4.99.19"/>
    </reaction>
</comment>
<evidence type="ECO:0000256" key="1">
    <source>
        <dbReference type="ARBA" id="ARBA00008348"/>
    </source>
</evidence>
<proteinExistence type="inferred from homology"/>
<dbReference type="PROSITE" id="PS50889">
    <property type="entry name" value="S4"/>
    <property type="match status" value="1"/>
</dbReference>
<organism evidence="9 10">
    <name type="scientific">Thiohalobacter thiocyanaticus</name>
    <dbReference type="NCBI Taxonomy" id="585455"/>
    <lineage>
        <taxon>Bacteria</taxon>
        <taxon>Pseudomonadati</taxon>
        <taxon>Pseudomonadota</taxon>
        <taxon>Gammaproteobacteria</taxon>
        <taxon>Thiohalobacterales</taxon>
        <taxon>Thiohalobacteraceae</taxon>
        <taxon>Thiohalobacter</taxon>
    </lineage>
</organism>
<dbReference type="NCBIfam" id="TIGR00093">
    <property type="entry name" value="pseudouridine synthase"/>
    <property type="match status" value="1"/>
</dbReference>
<dbReference type="InterPro" id="IPR042092">
    <property type="entry name" value="PsdUridine_s_RsuA/RluB/E/F_cat"/>
</dbReference>
<dbReference type="Proteomes" id="UP000287798">
    <property type="component" value="Unassembled WGS sequence"/>
</dbReference>
<feature type="domain" description="RNA-binding S4" evidence="8">
    <location>
        <begin position="1"/>
        <end position="62"/>
    </location>
</feature>